<organism evidence="2 3">
    <name type="scientific">Olea europaea subsp. europaea</name>
    <dbReference type="NCBI Taxonomy" id="158383"/>
    <lineage>
        <taxon>Eukaryota</taxon>
        <taxon>Viridiplantae</taxon>
        <taxon>Streptophyta</taxon>
        <taxon>Embryophyta</taxon>
        <taxon>Tracheophyta</taxon>
        <taxon>Spermatophyta</taxon>
        <taxon>Magnoliopsida</taxon>
        <taxon>eudicotyledons</taxon>
        <taxon>Gunneridae</taxon>
        <taxon>Pentapetalae</taxon>
        <taxon>asterids</taxon>
        <taxon>lamiids</taxon>
        <taxon>Lamiales</taxon>
        <taxon>Oleaceae</taxon>
        <taxon>Oleeae</taxon>
        <taxon>Olea</taxon>
    </lineage>
</organism>
<keyword evidence="1" id="KW-0732">Signal</keyword>
<accession>A0A8S0SZ94</accession>
<evidence type="ECO:0000256" key="1">
    <source>
        <dbReference type="SAM" id="SignalP"/>
    </source>
</evidence>
<evidence type="ECO:0000313" key="2">
    <source>
        <dbReference type="EMBL" id="CAA2997112.1"/>
    </source>
</evidence>
<protein>
    <submittedName>
        <fullName evidence="2">DNA (Cytosine-5)-methyltransferase DRM2-like</fullName>
    </submittedName>
</protein>
<evidence type="ECO:0000313" key="3">
    <source>
        <dbReference type="Proteomes" id="UP000594638"/>
    </source>
</evidence>
<dbReference type="AlphaFoldDB" id="A0A8S0SZ94"/>
<reference evidence="2 3" key="1">
    <citation type="submission" date="2019-12" db="EMBL/GenBank/DDBJ databases">
        <authorList>
            <person name="Alioto T."/>
            <person name="Alioto T."/>
            <person name="Gomez Garrido J."/>
        </authorList>
    </citation>
    <scope>NUCLEOTIDE SEQUENCE [LARGE SCALE GENOMIC DNA]</scope>
</reference>
<name>A0A8S0SZ94_OLEEU</name>
<sequence length="92" mass="10329">MLIYVAFLIFAGPDASIAELTDFSCAAQLSRKAEVYLPDDDLKPRYNGVSKIKKRNFFDICKKKNDPETETICLPNPMIGFGVPSLQRESIN</sequence>
<proteinExistence type="predicted"/>
<dbReference type="Proteomes" id="UP000594638">
    <property type="component" value="Unassembled WGS sequence"/>
</dbReference>
<comment type="caution">
    <text evidence="2">The sequence shown here is derived from an EMBL/GenBank/DDBJ whole genome shotgun (WGS) entry which is preliminary data.</text>
</comment>
<feature type="signal peptide" evidence="1">
    <location>
        <begin position="1"/>
        <end position="18"/>
    </location>
</feature>
<keyword evidence="3" id="KW-1185">Reference proteome</keyword>
<dbReference type="Gramene" id="OE9A089824T1">
    <property type="protein sequence ID" value="OE9A089824C1"/>
    <property type="gene ID" value="OE9A089824"/>
</dbReference>
<dbReference type="EMBL" id="CACTIH010005543">
    <property type="protein sequence ID" value="CAA2997112.1"/>
    <property type="molecule type" value="Genomic_DNA"/>
</dbReference>
<gene>
    <name evidence="2" type="ORF">OLEA9_A089824</name>
</gene>
<feature type="chain" id="PRO_5035847311" evidence="1">
    <location>
        <begin position="19"/>
        <end position="92"/>
    </location>
</feature>